<comment type="similarity">
    <text evidence="4 12">Belongs to the DHPS family.</text>
</comment>
<evidence type="ECO:0000313" key="15">
    <source>
        <dbReference type="Proteomes" id="UP000017081"/>
    </source>
</evidence>
<dbReference type="Gene3D" id="3.20.20.20">
    <property type="entry name" value="Dihydropteroate synthase-like"/>
    <property type="match status" value="1"/>
</dbReference>
<dbReference type="EMBL" id="AXZF01000074">
    <property type="protein sequence ID" value="ERT68221.1"/>
    <property type="molecule type" value="Genomic_DNA"/>
</dbReference>
<dbReference type="PROSITE" id="PS00793">
    <property type="entry name" value="DHPS_2"/>
    <property type="match status" value="1"/>
</dbReference>
<gene>
    <name evidence="14" type="ORF">HMPREF0202_01864</name>
</gene>
<comment type="catalytic activity">
    <reaction evidence="1">
        <text>(7,8-dihydropterin-6-yl)methyl diphosphate + 4-aminobenzoate = 7,8-dihydropteroate + diphosphate</text>
        <dbReference type="Rhea" id="RHEA:19949"/>
        <dbReference type="ChEBI" id="CHEBI:17836"/>
        <dbReference type="ChEBI" id="CHEBI:17839"/>
        <dbReference type="ChEBI" id="CHEBI:33019"/>
        <dbReference type="ChEBI" id="CHEBI:72950"/>
        <dbReference type="EC" id="2.5.1.15"/>
    </reaction>
</comment>
<dbReference type="GO" id="GO:0005829">
    <property type="term" value="C:cytosol"/>
    <property type="evidence" value="ECO:0007669"/>
    <property type="project" value="TreeGrafter"/>
</dbReference>
<evidence type="ECO:0000256" key="10">
    <source>
        <dbReference type="ARBA" id="ARBA00022909"/>
    </source>
</evidence>
<evidence type="ECO:0000256" key="12">
    <source>
        <dbReference type="RuleBase" id="RU361205"/>
    </source>
</evidence>
<dbReference type="InterPro" id="IPR000489">
    <property type="entry name" value="Pterin-binding_dom"/>
</dbReference>
<evidence type="ECO:0000256" key="2">
    <source>
        <dbReference type="ARBA" id="ARBA00001946"/>
    </source>
</evidence>
<dbReference type="PANTHER" id="PTHR20941:SF1">
    <property type="entry name" value="FOLIC ACID SYNTHESIS PROTEIN FOL1"/>
    <property type="match status" value="1"/>
</dbReference>
<keyword evidence="15" id="KW-1185">Reference proteome</keyword>
<evidence type="ECO:0000256" key="3">
    <source>
        <dbReference type="ARBA" id="ARBA00004763"/>
    </source>
</evidence>
<name>U7V9R3_9FUSO</name>
<dbReference type="HOGENOM" id="CLU_008023_0_2_0"/>
<organism evidence="14 15">
    <name type="scientific">Cetobacterium somerae ATCC BAA-474</name>
    <dbReference type="NCBI Taxonomy" id="1319815"/>
    <lineage>
        <taxon>Bacteria</taxon>
        <taxon>Fusobacteriati</taxon>
        <taxon>Fusobacteriota</taxon>
        <taxon>Fusobacteriia</taxon>
        <taxon>Fusobacteriales</taxon>
        <taxon>Fusobacteriaceae</taxon>
        <taxon>Cetobacterium</taxon>
    </lineage>
</organism>
<dbReference type="InterPro" id="IPR045031">
    <property type="entry name" value="DHP_synth-like"/>
</dbReference>
<dbReference type="AlphaFoldDB" id="U7V9R3"/>
<dbReference type="NCBIfam" id="TIGR01496">
    <property type="entry name" value="DHPS"/>
    <property type="match status" value="1"/>
</dbReference>
<dbReference type="STRING" id="1319815.HMPREF0202_01864"/>
<dbReference type="GO" id="GO:0046656">
    <property type="term" value="P:folic acid biosynthetic process"/>
    <property type="evidence" value="ECO:0007669"/>
    <property type="project" value="UniProtKB-KW"/>
</dbReference>
<dbReference type="InterPro" id="IPR011005">
    <property type="entry name" value="Dihydropteroate_synth-like_sf"/>
</dbReference>
<dbReference type="CDD" id="cd00739">
    <property type="entry name" value="DHPS"/>
    <property type="match status" value="1"/>
</dbReference>
<dbReference type="InterPro" id="IPR006390">
    <property type="entry name" value="DHP_synth_dom"/>
</dbReference>
<dbReference type="EC" id="2.5.1.15" evidence="5 12"/>
<keyword evidence="7 12" id="KW-0808">Transferase</keyword>
<dbReference type="PROSITE" id="PS00792">
    <property type="entry name" value="DHPS_1"/>
    <property type="match status" value="1"/>
</dbReference>
<comment type="function">
    <text evidence="12">Catalyzes the condensation of para-aminobenzoate (pABA) with 6-hydroxymethyl-7,8-dihydropterin diphosphate (DHPt-PP) to form 7,8-dihydropteroate (H2Pte), the immediate precursor of folate derivatives.</text>
</comment>
<proteinExistence type="inferred from homology"/>
<dbReference type="PANTHER" id="PTHR20941">
    <property type="entry name" value="FOLATE SYNTHESIS PROTEINS"/>
    <property type="match status" value="1"/>
</dbReference>
<comment type="pathway">
    <text evidence="3 12">Cofactor biosynthesis; tetrahydrofolate biosynthesis; 7,8-dihydrofolate from 2-amino-4-hydroxy-6-hydroxymethyl-7,8-dihydropteridine diphosphate and 4-aminobenzoate: step 1/2.</text>
</comment>
<keyword evidence="8 12" id="KW-0479">Metal-binding</keyword>
<dbReference type="UniPathway" id="UPA00077">
    <property type="reaction ID" value="UER00156"/>
</dbReference>
<dbReference type="GO" id="GO:0004156">
    <property type="term" value="F:dihydropteroate synthase activity"/>
    <property type="evidence" value="ECO:0007669"/>
    <property type="project" value="UniProtKB-EC"/>
</dbReference>
<evidence type="ECO:0000256" key="5">
    <source>
        <dbReference type="ARBA" id="ARBA00012458"/>
    </source>
</evidence>
<evidence type="ECO:0000256" key="6">
    <source>
        <dbReference type="ARBA" id="ARBA00016919"/>
    </source>
</evidence>
<evidence type="ECO:0000256" key="4">
    <source>
        <dbReference type="ARBA" id="ARBA00009503"/>
    </source>
</evidence>
<comment type="cofactor">
    <cofactor evidence="2 12">
        <name>Mg(2+)</name>
        <dbReference type="ChEBI" id="CHEBI:18420"/>
    </cofactor>
</comment>
<dbReference type="RefSeq" id="WP_023051400.1">
    <property type="nucleotide sequence ID" value="NZ_CP173065.2"/>
</dbReference>
<evidence type="ECO:0000256" key="7">
    <source>
        <dbReference type="ARBA" id="ARBA00022679"/>
    </source>
</evidence>
<evidence type="ECO:0000256" key="9">
    <source>
        <dbReference type="ARBA" id="ARBA00022842"/>
    </source>
</evidence>
<evidence type="ECO:0000259" key="13">
    <source>
        <dbReference type="PROSITE" id="PS50972"/>
    </source>
</evidence>
<evidence type="ECO:0000256" key="11">
    <source>
        <dbReference type="ARBA" id="ARBA00030193"/>
    </source>
</evidence>
<dbReference type="PROSITE" id="PS50972">
    <property type="entry name" value="PTERIN_BINDING"/>
    <property type="match status" value="1"/>
</dbReference>
<dbReference type="Pfam" id="PF00809">
    <property type="entry name" value="Pterin_bind"/>
    <property type="match status" value="1"/>
</dbReference>
<reference evidence="14 15" key="1">
    <citation type="submission" date="2013-08" db="EMBL/GenBank/DDBJ databases">
        <authorList>
            <person name="Weinstock G."/>
            <person name="Sodergren E."/>
            <person name="Wylie T."/>
            <person name="Fulton L."/>
            <person name="Fulton R."/>
            <person name="Fronick C."/>
            <person name="O'Laughlin M."/>
            <person name="Godfrey J."/>
            <person name="Miner T."/>
            <person name="Herter B."/>
            <person name="Appelbaum E."/>
            <person name="Cordes M."/>
            <person name="Lek S."/>
            <person name="Wollam A."/>
            <person name="Pepin K.H."/>
            <person name="Palsikar V.B."/>
            <person name="Mitreva M."/>
            <person name="Wilson R.K."/>
        </authorList>
    </citation>
    <scope>NUCLEOTIDE SEQUENCE [LARGE SCALE GENOMIC DNA]</scope>
    <source>
        <strain evidence="14 15">ATCC BAA-474</strain>
    </source>
</reference>
<dbReference type="Proteomes" id="UP000017081">
    <property type="component" value="Unassembled WGS sequence"/>
</dbReference>
<evidence type="ECO:0000313" key="14">
    <source>
        <dbReference type="EMBL" id="ERT68221.1"/>
    </source>
</evidence>
<comment type="caution">
    <text evidence="14">The sequence shown here is derived from an EMBL/GenBank/DDBJ whole genome shotgun (WGS) entry which is preliminary data.</text>
</comment>
<dbReference type="eggNOG" id="COG0294">
    <property type="taxonomic scope" value="Bacteria"/>
</dbReference>
<protein>
    <recommendedName>
        <fullName evidence="6 12">Dihydropteroate synthase</fullName>
        <shortName evidence="12">DHPS</shortName>
        <ecNumber evidence="5 12">2.5.1.15</ecNumber>
    </recommendedName>
    <alternativeName>
        <fullName evidence="11 12">Dihydropteroate pyrophosphorylase</fullName>
    </alternativeName>
</protein>
<keyword evidence="9 12" id="KW-0460">Magnesium</keyword>
<dbReference type="GO" id="GO:0046654">
    <property type="term" value="P:tetrahydrofolate biosynthetic process"/>
    <property type="evidence" value="ECO:0007669"/>
    <property type="project" value="UniProtKB-UniPathway"/>
</dbReference>
<accession>U7V9R3</accession>
<dbReference type="PATRIC" id="fig|1319815.3.peg.1800"/>
<sequence>MTFSSQGKTFILNKETLIMGILNVTPDSFSDGGKFNSIDLAFEHAKILVAQGAHIIDIGGQSTRPGHEEVDLTTEINRVIPIIKKISKELDCIISIDTYRAEVAEAAIKAGAHIINDVWGLQKDNGEMAQIAAKYNCVVIAMHNQDSKIYEEDIILSIKKFFKKTFEIAEKNGLNPNKIIIDPGIGFGKGYDENIEVLNRLKELNFIAPILLGVSKKGFIGKDLNLNPNDRVEGTIAVNTLGILNGAKIIRVHNVLEHKKALSIIDKIIYYSKSN</sequence>
<dbReference type="FunFam" id="3.20.20.20:FF:000006">
    <property type="entry name" value="Dihydropteroate synthase"/>
    <property type="match status" value="1"/>
</dbReference>
<dbReference type="GO" id="GO:0046872">
    <property type="term" value="F:metal ion binding"/>
    <property type="evidence" value="ECO:0007669"/>
    <property type="project" value="UniProtKB-KW"/>
</dbReference>
<evidence type="ECO:0000256" key="8">
    <source>
        <dbReference type="ARBA" id="ARBA00022723"/>
    </source>
</evidence>
<keyword evidence="10 12" id="KW-0289">Folate biosynthesis</keyword>
<feature type="domain" description="Pterin-binding" evidence="13">
    <location>
        <begin position="16"/>
        <end position="263"/>
    </location>
</feature>
<evidence type="ECO:0000256" key="1">
    <source>
        <dbReference type="ARBA" id="ARBA00000012"/>
    </source>
</evidence>
<dbReference type="SUPFAM" id="SSF51717">
    <property type="entry name" value="Dihydropteroate synthetase-like"/>
    <property type="match status" value="1"/>
</dbReference>